<feature type="transmembrane region" description="Helical" evidence="1">
    <location>
        <begin position="245"/>
        <end position="266"/>
    </location>
</feature>
<feature type="transmembrane region" description="Helical" evidence="1">
    <location>
        <begin position="216"/>
        <end position="233"/>
    </location>
</feature>
<dbReference type="OrthoDB" id="6499973at2759"/>
<feature type="transmembrane region" description="Helical" evidence="1">
    <location>
        <begin position="140"/>
        <end position="165"/>
    </location>
</feature>
<dbReference type="PANTHER" id="PTHR11360:SF303">
    <property type="entry name" value="MAJOR FACILITATOR SUPERFAMILY (MFS) PROFILE DOMAIN-CONTAINING PROTEIN"/>
    <property type="match status" value="1"/>
</dbReference>
<name>A0A9Q0YNJ4_HOLLE</name>
<keyword evidence="1" id="KW-1133">Transmembrane helix</keyword>
<evidence type="ECO:0000313" key="2">
    <source>
        <dbReference type="EMBL" id="KAJ8025735.1"/>
    </source>
</evidence>
<protein>
    <submittedName>
        <fullName evidence="2">Uncharacterized protein</fullName>
    </submittedName>
</protein>
<dbReference type="InterPro" id="IPR050327">
    <property type="entry name" value="Proton-linked_MCT"/>
</dbReference>
<keyword evidence="3" id="KW-1185">Reference proteome</keyword>
<dbReference type="Proteomes" id="UP001152320">
    <property type="component" value="Chromosome 17"/>
</dbReference>
<reference evidence="2" key="1">
    <citation type="submission" date="2021-10" db="EMBL/GenBank/DDBJ databases">
        <title>Tropical sea cucumber genome reveals ecological adaptation and Cuvierian tubules defense mechanism.</title>
        <authorList>
            <person name="Chen T."/>
        </authorList>
    </citation>
    <scope>NUCLEOTIDE SEQUENCE</scope>
    <source>
        <strain evidence="2">Nanhai2018</strain>
        <tissue evidence="2">Muscle</tissue>
    </source>
</reference>
<keyword evidence="1" id="KW-0812">Transmembrane</keyword>
<keyword evidence="1" id="KW-0472">Membrane</keyword>
<sequence length="292" mass="32180">MANTATYLISGSLTIGGPLLIEHFKEEYGLRKTLILTGAITWHLVLSGVCLTTKNLTTPLEDKSQNEVETHHTKSFLRSHPYLVCLFIFQTFAFIRVLGMPLFLYPFAISKGLSHTQAAILTSMFNFGSMVGRLNALGTFVWKVMTLPLVKVNVITVAPVFFSMMAQILSLRVTSKLVLSLMAITAGISTGFETSWGMSSVMDLSCTEHFKATGSWVLFFSGLGATFGGLIVGSTHDIRGSYDDVMTLIIVLSGLQVIFIVITLTWKRLVKECYLQDKSALYKLDYNAGTCK</sequence>
<feature type="transmembrane region" description="Helical" evidence="1">
    <location>
        <begin position="82"/>
        <end position="104"/>
    </location>
</feature>
<dbReference type="GO" id="GO:0008028">
    <property type="term" value="F:monocarboxylic acid transmembrane transporter activity"/>
    <property type="evidence" value="ECO:0007669"/>
    <property type="project" value="TreeGrafter"/>
</dbReference>
<dbReference type="SUPFAM" id="SSF103473">
    <property type="entry name" value="MFS general substrate transporter"/>
    <property type="match status" value="1"/>
</dbReference>
<dbReference type="PANTHER" id="PTHR11360">
    <property type="entry name" value="MONOCARBOXYLATE TRANSPORTER"/>
    <property type="match status" value="1"/>
</dbReference>
<evidence type="ECO:0000256" key="1">
    <source>
        <dbReference type="SAM" id="Phobius"/>
    </source>
</evidence>
<proteinExistence type="predicted"/>
<comment type="caution">
    <text evidence="2">The sequence shown here is derived from an EMBL/GenBank/DDBJ whole genome shotgun (WGS) entry which is preliminary data.</text>
</comment>
<gene>
    <name evidence="2" type="ORF">HOLleu_33376</name>
</gene>
<dbReference type="EMBL" id="JAIZAY010000017">
    <property type="protein sequence ID" value="KAJ8025735.1"/>
    <property type="molecule type" value="Genomic_DNA"/>
</dbReference>
<organism evidence="2 3">
    <name type="scientific">Holothuria leucospilota</name>
    <name type="common">Black long sea cucumber</name>
    <name type="synonym">Mertensiothuria leucospilota</name>
    <dbReference type="NCBI Taxonomy" id="206669"/>
    <lineage>
        <taxon>Eukaryota</taxon>
        <taxon>Metazoa</taxon>
        <taxon>Echinodermata</taxon>
        <taxon>Eleutherozoa</taxon>
        <taxon>Echinozoa</taxon>
        <taxon>Holothuroidea</taxon>
        <taxon>Aspidochirotacea</taxon>
        <taxon>Aspidochirotida</taxon>
        <taxon>Holothuriidae</taxon>
        <taxon>Holothuria</taxon>
    </lineage>
</organism>
<evidence type="ECO:0000313" key="3">
    <source>
        <dbReference type="Proteomes" id="UP001152320"/>
    </source>
</evidence>
<feature type="transmembrane region" description="Helical" evidence="1">
    <location>
        <begin position="177"/>
        <end position="196"/>
    </location>
</feature>
<dbReference type="InterPro" id="IPR036259">
    <property type="entry name" value="MFS_trans_sf"/>
</dbReference>
<dbReference type="AlphaFoldDB" id="A0A9Q0YNJ4"/>
<accession>A0A9Q0YNJ4</accession>